<sequence length="653" mass="74205">MICAGVHTPESRSFKLHLTICDLQGLSSSELLNKESANMIVQIEWVGPRKSYLLRGAIQRNCTSKQSAHPDGSVTWDECFDHHCKLKPRDSKGFRRWTINLQILEFGSASNRPASIIVSKSKVDIAAFACPTANSEQIVKFPVKYCINGSTSTHVATLTMKLSFFEIQSEHTNSTVHPISPKLLLSSLSSCIRFQNQTDDKGFINIEKQAGIEFSRDWNCSPVKSNGSSNSESDEESELTYRNLAMTNLLSSDTACENFNNKKDENWDAGDPLNYQVKQKPSLIRLLSWNKCNHSFRVPNFPRGTPLLNKANGEDGGDDIDNDRRCQLASSQARCSQDESDSGSCAFTGSDRFEIGTWEKRKLVSRDGKLELETEIFLASIDQRSERASGEGACTVLAVTIADWLHQNPEILPLRCQLDKLVREGSSEWRNLCESVVHMKEFLDQHFDLDTVLQEQVRPLTVIPEKSYVGFFELENMPNRLEFLKGAMSFDSIWEELGRSERTIEEEIYIVSWNDHFFVLKVEVNVIYIIDTLGERLFEGCNKAFILKFNIESKVFKAPRERRKREVDSEAITENHSTNAGEEDETSHRELVCQGKSTCKEFIKGFLAALPLRELQADIEKKIIGEAPLHHRLQIEFHYTAPCNRNSHIKRWS</sequence>
<organism evidence="3 4">
    <name type="scientific">Vitis vinifera</name>
    <name type="common">Grape</name>
    <dbReference type="NCBI Taxonomy" id="29760"/>
    <lineage>
        <taxon>Eukaryota</taxon>
        <taxon>Viridiplantae</taxon>
        <taxon>Streptophyta</taxon>
        <taxon>Embryophyta</taxon>
        <taxon>Tracheophyta</taxon>
        <taxon>Spermatophyta</taxon>
        <taxon>Magnoliopsida</taxon>
        <taxon>eudicotyledons</taxon>
        <taxon>Gunneridae</taxon>
        <taxon>Pentapetalae</taxon>
        <taxon>rosids</taxon>
        <taxon>Vitales</taxon>
        <taxon>Vitaceae</taxon>
        <taxon>Viteae</taxon>
        <taxon>Vitis</taxon>
    </lineage>
</organism>
<dbReference type="EMBL" id="QGNW01000846">
    <property type="protein sequence ID" value="RVW60861.1"/>
    <property type="molecule type" value="Genomic_DNA"/>
</dbReference>
<name>A0A438FLK5_VITVI</name>
<dbReference type="PANTHER" id="PTHR31182">
    <property type="entry name" value="C2 NT-TYPE DOMAIN-CONTAINING PROTEIN"/>
    <property type="match status" value="1"/>
</dbReference>
<evidence type="ECO:0000256" key="1">
    <source>
        <dbReference type="SAM" id="MobiDB-lite"/>
    </source>
</evidence>
<feature type="domain" description="C2 NT-type" evidence="2">
    <location>
        <begin position="4"/>
        <end position="162"/>
    </location>
</feature>
<dbReference type="Proteomes" id="UP000288805">
    <property type="component" value="Unassembled WGS sequence"/>
</dbReference>
<accession>A0A438FLK5</accession>
<dbReference type="AlphaFoldDB" id="A0A438FLK5"/>
<dbReference type="PANTHER" id="PTHR31182:SF21">
    <property type="entry name" value="C2 NT-TYPE DOMAIN-CONTAINING PROTEIN"/>
    <property type="match status" value="1"/>
</dbReference>
<feature type="region of interest" description="Disordered" evidence="1">
    <location>
        <begin position="566"/>
        <end position="587"/>
    </location>
</feature>
<comment type="caution">
    <text evidence="3">The sequence shown here is derived from an EMBL/GenBank/DDBJ whole genome shotgun (WGS) entry which is preliminary data.</text>
</comment>
<dbReference type="InterPro" id="IPR019448">
    <property type="entry name" value="NT-C2"/>
</dbReference>
<evidence type="ECO:0000313" key="4">
    <source>
        <dbReference type="Proteomes" id="UP000288805"/>
    </source>
</evidence>
<dbReference type="PROSITE" id="PS51840">
    <property type="entry name" value="C2_NT"/>
    <property type="match status" value="1"/>
</dbReference>
<reference evidence="3 4" key="1">
    <citation type="journal article" date="2018" name="PLoS Genet.">
        <title>Population sequencing reveals clonal diversity and ancestral inbreeding in the grapevine cultivar Chardonnay.</title>
        <authorList>
            <person name="Roach M.J."/>
            <person name="Johnson D.L."/>
            <person name="Bohlmann J."/>
            <person name="van Vuuren H.J."/>
            <person name="Jones S.J."/>
            <person name="Pretorius I.S."/>
            <person name="Schmidt S.A."/>
            <person name="Borneman A.R."/>
        </authorList>
    </citation>
    <scope>NUCLEOTIDE SEQUENCE [LARGE SCALE GENOMIC DNA]</scope>
    <source>
        <strain evidence="4">cv. Chardonnay</strain>
        <tissue evidence="3">Leaf</tissue>
    </source>
</reference>
<evidence type="ECO:0000313" key="3">
    <source>
        <dbReference type="EMBL" id="RVW60861.1"/>
    </source>
</evidence>
<gene>
    <name evidence="3" type="ORF">CK203_033495</name>
</gene>
<protein>
    <recommendedName>
        <fullName evidence="2">C2 NT-type domain-containing protein</fullName>
    </recommendedName>
</protein>
<proteinExistence type="predicted"/>
<evidence type="ECO:0000259" key="2">
    <source>
        <dbReference type="PROSITE" id="PS51840"/>
    </source>
</evidence>